<proteinExistence type="predicted"/>
<dbReference type="RefSeq" id="WP_002868872.1">
    <property type="nucleotide sequence ID" value="NC_008787.1"/>
</dbReference>
<feature type="transmembrane region" description="Helical" evidence="1">
    <location>
        <begin position="60"/>
        <end position="80"/>
    </location>
</feature>
<dbReference type="eggNOG" id="COG4393">
    <property type="taxonomic scope" value="Bacteria"/>
</dbReference>
<keyword evidence="1" id="KW-0812">Transmembrane</keyword>
<feature type="transmembrane region" description="Helical" evidence="1">
    <location>
        <begin position="248"/>
        <end position="268"/>
    </location>
</feature>
<dbReference type="KEGG" id="cjj:CJJ81176_1651"/>
<feature type="transmembrane region" description="Helical" evidence="1">
    <location>
        <begin position="85"/>
        <end position="104"/>
    </location>
</feature>
<evidence type="ECO:0000256" key="1">
    <source>
        <dbReference type="SAM" id="Phobius"/>
    </source>
</evidence>
<feature type="transmembrane region" description="Helical" evidence="1">
    <location>
        <begin position="33"/>
        <end position="54"/>
    </location>
</feature>
<evidence type="ECO:0000259" key="2">
    <source>
        <dbReference type="Pfam" id="PF04945"/>
    </source>
</evidence>
<accession>A0A0H3PBF8</accession>
<dbReference type="InterPro" id="IPR018758">
    <property type="entry name" value="FtrD-like"/>
</dbReference>
<dbReference type="Proteomes" id="UP000000646">
    <property type="component" value="Chromosome"/>
</dbReference>
<dbReference type="EMBL" id="CP000538">
    <property type="protein sequence ID" value="EAQ72865.1"/>
    <property type="molecule type" value="Genomic_DNA"/>
</dbReference>
<feature type="transmembrane region" description="Helical" evidence="1">
    <location>
        <begin position="197"/>
        <end position="218"/>
    </location>
</feature>
<dbReference type="HOGENOM" id="CLU_045824_1_1_7"/>
<name>A0A0H3PBF8_CAMJJ</name>
<evidence type="ECO:0000313" key="4">
    <source>
        <dbReference type="EMBL" id="EAQ72865.1"/>
    </source>
</evidence>
<feature type="transmembrane region" description="Helical" evidence="1">
    <location>
        <begin position="124"/>
        <end position="142"/>
    </location>
</feature>
<dbReference type="Pfam" id="PF04945">
    <property type="entry name" value="YHS"/>
    <property type="match status" value="1"/>
</dbReference>
<evidence type="ECO:0000259" key="3">
    <source>
        <dbReference type="Pfam" id="PF10080"/>
    </source>
</evidence>
<gene>
    <name evidence="4" type="ordered locus">CJJ81176_1651</name>
</gene>
<dbReference type="Pfam" id="PF10080">
    <property type="entry name" value="FtrD-like"/>
    <property type="match status" value="1"/>
</dbReference>
<organism evidence="4 5">
    <name type="scientific">Campylobacter jejuni subsp. jejuni serotype O:23/36 (strain 81-176)</name>
    <dbReference type="NCBI Taxonomy" id="354242"/>
    <lineage>
        <taxon>Bacteria</taxon>
        <taxon>Pseudomonadati</taxon>
        <taxon>Campylobacterota</taxon>
        <taxon>Epsilonproteobacteria</taxon>
        <taxon>Campylobacterales</taxon>
        <taxon>Campylobacteraceae</taxon>
        <taxon>Campylobacter</taxon>
    </lineage>
</organism>
<dbReference type="eggNOG" id="COG3350">
    <property type="taxonomic scope" value="Bacteria"/>
</dbReference>
<dbReference type="AlphaFoldDB" id="A0A0H3PBF8"/>
<feature type="domain" description="Membrane iron-sulfur containing protein FtrD-like" evidence="3">
    <location>
        <begin position="297"/>
        <end position="399"/>
    </location>
</feature>
<feature type="transmembrane region" description="Helical" evidence="1">
    <location>
        <begin position="6"/>
        <end position="24"/>
    </location>
</feature>
<keyword evidence="1" id="KW-0472">Membrane</keyword>
<keyword evidence="1" id="KW-1133">Transmembrane helix</keyword>
<dbReference type="InterPro" id="IPR007029">
    <property type="entry name" value="YHS_dom"/>
</dbReference>
<feature type="domain" description="YHS" evidence="2">
    <location>
        <begin position="407"/>
        <end position="452"/>
    </location>
</feature>
<feature type="transmembrane region" description="Helical" evidence="1">
    <location>
        <begin position="154"/>
        <end position="177"/>
    </location>
</feature>
<protein>
    <submittedName>
        <fullName evidence="4">Membrane protein, putative</fullName>
    </submittedName>
</protein>
<sequence length="467" mass="54030">MSIYFVHFLISVLPLSILMAFIASDKKYIFKSFLVVFLGFLFGYFAFFIAAQFLKTENLIFNFDFVFIGLLLVSFIFYFWKKIEILNFILLGILSFCTALHYYFLSQDFPIFTSSLIDSEGISSLGFIALALLVCILIFFFLKWQKNFNQKTSFMLFLLLILIESDKALANILLTLMRNSIIETHTFLVSFVGKSNYFGVFGIYIYLIFIAFLAFLSLKIRKKNISKKQILDINYRKNEAKTSLINRYFSSVFISCVISFCIILYFFMVSSKPLTIDEPKEILPDKNGKFIFDIALLRDNKLHRFAYISAEGKVIRFFLINKREDRDSPVAVFDACMICGDMGYIKKDGQLICISCNVRIFLPSVGKSGGCNPIPLKYEYDGKKITIDVKDVIAGSNYFSQIKEIEVQDPVSKTKVINTQAPFSYSYKGITYYFSNQNNYEEFKKDPTKYVEENEAQFLIQRRNDVG</sequence>
<evidence type="ECO:0000313" key="5">
    <source>
        <dbReference type="Proteomes" id="UP000000646"/>
    </source>
</evidence>
<reference evidence="5" key="1">
    <citation type="submission" date="2006-12" db="EMBL/GenBank/DDBJ databases">
        <authorList>
            <person name="Fouts D.E."/>
            <person name="Nelson K.E."/>
            <person name="Sebastian Y."/>
        </authorList>
    </citation>
    <scope>NUCLEOTIDE SEQUENCE [LARGE SCALE GENOMIC DNA]</scope>
    <source>
        <strain evidence="5">81-176</strain>
    </source>
</reference>